<evidence type="ECO:0000313" key="1">
    <source>
        <dbReference type="EMBL" id="KAJ2980630.1"/>
    </source>
</evidence>
<reference evidence="1" key="1">
    <citation type="submission" date="2022-08" db="EMBL/GenBank/DDBJ databases">
        <title>Genome Sequence of Lecanicillium fungicola.</title>
        <authorList>
            <person name="Buettner E."/>
        </authorList>
    </citation>
    <scope>NUCLEOTIDE SEQUENCE</scope>
    <source>
        <strain evidence="1">Babe33</strain>
    </source>
</reference>
<organism evidence="1 2">
    <name type="scientific">Zarea fungicola</name>
    <dbReference type="NCBI Taxonomy" id="93591"/>
    <lineage>
        <taxon>Eukaryota</taxon>
        <taxon>Fungi</taxon>
        <taxon>Dikarya</taxon>
        <taxon>Ascomycota</taxon>
        <taxon>Pezizomycotina</taxon>
        <taxon>Sordariomycetes</taxon>
        <taxon>Hypocreomycetidae</taxon>
        <taxon>Hypocreales</taxon>
        <taxon>Cordycipitaceae</taxon>
        <taxon>Zarea</taxon>
    </lineage>
</organism>
<dbReference type="EMBL" id="JANJQO010000184">
    <property type="protein sequence ID" value="KAJ2980630.1"/>
    <property type="molecule type" value="Genomic_DNA"/>
</dbReference>
<name>A0ACC1NMT5_9HYPO</name>
<evidence type="ECO:0000313" key="2">
    <source>
        <dbReference type="Proteomes" id="UP001143910"/>
    </source>
</evidence>
<comment type="caution">
    <text evidence="1">The sequence shown here is derived from an EMBL/GenBank/DDBJ whole genome shotgun (WGS) entry which is preliminary data.</text>
</comment>
<accession>A0ACC1NMT5</accession>
<keyword evidence="2" id="KW-1185">Reference proteome</keyword>
<dbReference type="Proteomes" id="UP001143910">
    <property type="component" value="Unassembled WGS sequence"/>
</dbReference>
<sequence>MMTNVGTLMSRSYLGDVLSVGCQFQAFLIQMFMPADAYWTLAMAVNVYLTFYYKFDAVSLRRMEIPYLILCYGVPMIPALVFVFVKDSNGTRVYGNALLWCWISLEWDIWRIASFYGPVWVVIIVTFFIYIRAGRTIYERRRQLQGFQSSDLDPLTFNGDLIFPIKTTEVIVTSEPASSANDSMKFEPLTTISAILPQMSSDNRAYSIHVTSNSATSTHSNDDAGFPIQGHSYEAKTTQQPISNFSTRPKQQRVARAVNHTRRRNHELNNAAWSYTKCAILFFTAILITWIPSSANRVFSVIHKGEVSVVLGFMSAFVLPLQGFWNAAIYAVTSWSACKKLWHDLHSGRRAPDATELMGGMPPASSQSGQSQHHSDSQTSTEQTRKPNDVFQGSSNSKRSKPFDTESAKELSTSRSTSADGRY</sequence>
<protein>
    <submittedName>
        <fullName evidence="1">Uncharacterized protein</fullName>
    </submittedName>
</protein>
<gene>
    <name evidence="1" type="ORF">NQ176_g2526</name>
</gene>
<proteinExistence type="predicted"/>